<dbReference type="SUPFAM" id="SSF55874">
    <property type="entry name" value="ATPase domain of HSP90 chaperone/DNA topoisomerase II/histidine kinase"/>
    <property type="match status" value="1"/>
</dbReference>
<dbReference type="InterPro" id="IPR036890">
    <property type="entry name" value="HATPase_C_sf"/>
</dbReference>
<evidence type="ECO:0000259" key="5">
    <source>
        <dbReference type="PROSITE" id="PS50109"/>
    </source>
</evidence>
<name>A0ABV0CXF7_9SPHN</name>
<feature type="transmembrane region" description="Helical" evidence="4">
    <location>
        <begin position="166"/>
        <end position="188"/>
    </location>
</feature>
<feature type="transmembrane region" description="Helical" evidence="4">
    <location>
        <begin position="194"/>
        <end position="213"/>
    </location>
</feature>
<sequence>MGPLWFLFVSFLFVAAASGAAVLALWLISSERAKSPSKTASAIALGISSAWAFCATGFGYLSIPAQLLLSASYLAWLWLLYRLFGDDDRDKKLAPIRPVVASLALVELLHLATLLTLFNHLGNSAQAQVIGHFVVIFRLLFCVGALVLVHNLYAGAEQQARQSLRWPAAAMGAMWLYDLNFYTIAYLLNQPPELLAQLRAMALLAAVVLLAVGSLRNESELKFRPSRTFAFQSFSLLVIGTYLVVMVVVAQAISYAGNAYAPTMQAVFILAASVVALAVLPSPKLRRWLRVMVSKHLFQHRYDYRTEWLRFTDTIGRAGPQAPPLPQRIVQAVADVTDSPAGLLLTPLDEGGLALAARWQWSTIEVPGVAVCCESARFFEQSQFILDLDDLRAGREQDIPQGAYPDWLFEDERAWAVVPLVHYERLVGLVVLARPPLARQLDWEDFDLLRVVGRQLASYLAEHASQDALGEAQRFDEFNRRIAFVMHDIKNLASQLSLLARNAELHADKPEFRADMLLTLRNSTDKLQGLLARLGRYGAQSGAVREQIDLAALIRSVAGQYSARHEVIATKHPTCFIEANTEALEQALVHLVQNAIEASASNSPVTLDLRVEQGTAIIEVADNGVGMSPEFIRTHLFKPFHSSKPGGFGIGAFEAREMIRAMGGRLDVESREGQGTRFLLRLPTSTAAAAQSDINDVNAEVA</sequence>
<dbReference type="SMART" id="SM00387">
    <property type="entry name" value="HATPase_c"/>
    <property type="match status" value="1"/>
</dbReference>
<keyword evidence="4" id="KW-0812">Transmembrane</keyword>
<evidence type="ECO:0000256" key="4">
    <source>
        <dbReference type="SAM" id="Phobius"/>
    </source>
</evidence>
<keyword evidence="6" id="KW-0418">Kinase</keyword>
<accession>A0ABV0CXF7</accession>
<dbReference type="PANTHER" id="PTHR43547">
    <property type="entry name" value="TWO-COMPONENT HISTIDINE KINASE"/>
    <property type="match status" value="1"/>
</dbReference>
<comment type="caution">
    <text evidence="6">The sequence shown here is derived from an EMBL/GenBank/DDBJ whole genome shotgun (WGS) entry which is preliminary data.</text>
</comment>
<dbReference type="Proteomes" id="UP001484535">
    <property type="component" value="Unassembled WGS sequence"/>
</dbReference>
<feature type="transmembrane region" description="Helical" evidence="4">
    <location>
        <begin position="6"/>
        <end position="28"/>
    </location>
</feature>
<dbReference type="InterPro" id="IPR004358">
    <property type="entry name" value="Sig_transdc_His_kin-like_C"/>
</dbReference>
<dbReference type="PANTHER" id="PTHR43547:SF2">
    <property type="entry name" value="HYBRID SIGNAL TRANSDUCTION HISTIDINE KINASE C"/>
    <property type="match status" value="1"/>
</dbReference>
<dbReference type="PRINTS" id="PR00344">
    <property type="entry name" value="BCTRLSENSOR"/>
</dbReference>
<keyword evidence="3" id="KW-0597">Phosphoprotein</keyword>
<dbReference type="InterPro" id="IPR003018">
    <property type="entry name" value="GAF"/>
</dbReference>
<gene>
    <name evidence="6" type="primary">prsK</name>
    <name evidence="6" type="ORF">ABDJ38_04310</name>
</gene>
<feature type="transmembrane region" description="Helical" evidence="4">
    <location>
        <begin position="40"/>
        <end position="61"/>
    </location>
</feature>
<dbReference type="CDD" id="cd00075">
    <property type="entry name" value="HATPase"/>
    <property type="match status" value="1"/>
</dbReference>
<proteinExistence type="predicted"/>
<keyword evidence="7" id="KW-1185">Reference proteome</keyword>
<dbReference type="InterPro" id="IPR014265">
    <property type="entry name" value="XrtA/PrsK"/>
</dbReference>
<dbReference type="GO" id="GO:0004673">
    <property type="term" value="F:protein histidine kinase activity"/>
    <property type="evidence" value="ECO:0007669"/>
    <property type="project" value="UniProtKB-EC"/>
</dbReference>
<dbReference type="Gene3D" id="3.30.565.10">
    <property type="entry name" value="Histidine kinase-like ATPase, C-terminal domain"/>
    <property type="match status" value="1"/>
</dbReference>
<evidence type="ECO:0000256" key="2">
    <source>
        <dbReference type="ARBA" id="ARBA00012438"/>
    </source>
</evidence>
<keyword evidence="4" id="KW-1133">Transmembrane helix</keyword>
<protein>
    <recommendedName>
        <fullName evidence="2">histidine kinase</fullName>
        <ecNumber evidence="2">2.7.13.3</ecNumber>
    </recommendedName>
</protein>
<dbReference type="PROSITE" id="PS50109">
    <property type="entry name" value="HIS_KIN"/>
    <property type="match status" value="1"/>
</dbReference>
<reference evidence="6 7" key="1">
    <citation type="submission" date="2024-05" db="EMBL/GenBank/DDBJ databases">
        <authorList>
            <person name="Park S."/>
        </authorList>
    </citation>
    <scope>NUCLEOTIDE SEQUENCE [LARGE SCALE GENOMIC DNA]</scope>
    <source>
        <strain evidence="6 7">DGU5</strain>
    </source>
</reference>
<feature type="transmembrane region" description="Helical" evidence="4">
    <location>
        <begin position="96"/>
        <end position="118"/>
    </location>
</feature>
<evidence type="ECO:0000256" key="3">
    <source>
        <dbReference type="ARBA" id="ARBA00022553"/>
    </source>
</evidence>
<dbReference type="NCBIfam" id="TIGR02916">
    <property type="entry name" value="PEP_his_kin"/>
    <property type="match status" value="1"/>
</dbReference>
<keyword evidence="4" id="KW-0472">Membrane</keyword>
<dbReference type="RefSeq" id="WP_346783825.1">
    <property type="nucleotide sequence ID" value="NZ_JBDLBR010000001.1"/>
</dbReference>
<feature type="transmembrane region" description="Helical" evidence="4">
    <location>
        <begin position="130"/>
        <end position="154"/>
    </location>
</feature>
<dbReference type="SUPFAM" id="SSF55781">
    <property type="entry name" value="GAF domain-like"/>
    <property type="match status" value="1"/>
</dbReference>
<dbReference type="EMBL" id="JBDLBR010000001">
    <property type="protein sequence ID" value="MEN7536390.1"/>
    <property type="molecule type" value="Genomic_DNA"/>
</dbReference>
<keyword evidence="6" id="KW-0808">Transferase</keyword>
<evidence type="ECO:0000313" key="7">
    <source>
        <dbReference type="Proteomes" id="UP001484535"/>
    </source>
</evidence>
<feature type="domain" description="Histidine kinase" evidence="5">
    <location>
        <begin position="484"/>
        <end position="686"/>
    </location>
</feature>
<organism evidence="6 7">
    <name type="scientific">Aurantiacibacter flavus</name>
    <dbReference type="NCBI Taxonomy" id="3145232"/>
    <lineage>
        <taxon>Bacteria</taxon>
        <taxon>Pseudomonadati</taxon>
        <taxon>Pseudomonadota</taxon>
        <taxon>Alphaproteobacteria</taxon>
        <taxon>Sphingomonadales</taxon>
        <taxon>Erythrobacteraceae</taxon>
        <taxon>Aurantiacibacter</taxon>
    </lineage>
</organism>
<dbReference type="Gene3D" id="3.30.450.40">
    <property type="match status" value="1"/>
</dbReference>
<dbReference type="Pfam" id="PF01590">
    <property type="entry name" value="GAF"/>
    <property type="match status" value="1"/>
</dbReference>
<dbReference type="Pfam" id="PF02518">
    <property type="entry name" value="HATPase_c"/>
    <property type="match status" value="1"/>
</dbReference>
<dbReference type="InterPro" id="IPR003594">
    <property type="entry name" value="HATPase_dom"/>
</dbReference>
<feature type="transmembrane region" description="Helical" evidence="4">
    <location>
        <begin position="67"/>
        <end position="84"/>
    </location>
</feature>
<evidence type="ECO:0000256" key="1">
    <source>
        <dbReference type="ARBA" id="ARBA00000085"/>
    </source>
</evidence>
<feature type="transmembrane region" description="Helical" evidence="4">
    <location>
        <begin position="259"/>
        <end position="280"/>
    </location>
</feature>
<dbReference type="InterPro" id="IPR005467">
    <property type="entry name" value="His_kinase_dom"/>
</dbReference>
<dbReference type="EC" id="2.7.13.3" evidence="2"/>
<evidence type="ECO:0000313" key="6">
    <source>
        <dbReference type="EMBL" id="MEN7536390.1"/>
    </source>
</evidence>
<feature type="transmembrane region" description="Helical" evidence="4">
    <location>
        <begin position="234"/>
        <end position="253"/>
    </location>
</feature>
<dbReference type="InterPro" id="IPR029016">
    <property type="entry name" value="GAF-like_dom_sf"/>
</dbReference>
<comment type="catalytic activity">
    <reaction evidence="1">
        <text>ATP + protein L-histidine = ADP + protein N-phospho-L-histidine.</text>
        <dbReference type="EC" id="2.7.13.3"/>
    </reaction>
</comment>